<dbReference type="GO" id="GO:0005506">
    <property type="term" value="F:iron ion binding"/>
    <property type="evidence" value="ECO:0007669"/>
    <property type="project" value="InterPro"/>
</dbReference>
<dbReference type="Pfam" id="PF00067">
    <property type="entry name" value="p450"/>
    <property type="match status" value="1"/>
</dbReference>
<evidence type="ECO:0008006" key="17">
    <source>
        <dbReference type="Google" id="ProtNLM"/>
    </source>
</evidence>
<dbReference type="InterPro" id="IPR050182">
    <property type="entry name" value="Cytochrome_P450_fam2"/>
</dbReference>
<evidence type="ECO:0000256" key="2">
    <source>
        <dbReference type="ARBA" id="ARBA00003690"/>
    </source>
</evidence>
<dbReference type="OrthoDB" id="1055148at2759"/>
<keyword evidence="10" id="KW-0560">Oxidoreductase</keyword>
<dbReference type="PRINTS" id="PR00463">
    <property type="entry name" value="EP450I"/>
</dbReference>
<reference evidence="15" key="1">
    <citation type="submission" date="2020-11" db="EMBL/GenBank/DDBJ databases">
        <authorList>
            <person name="Tran Van P."/>
        </authorList>
    </citation>
    <scope>NUCLEOTIDE SEQUENCE</scope>
</reference>
<name>A0A7R9MF69_9ACAR</name>
<evidence type="ECO:0000256" key="4">
    <source>
        <dbReference type="ARBA" id="ARBA00004406"/>
    </source>
</evidence>
<dbReference type="InterPro" id="IPR002401">
    <property type="entry name" value="Cyt_P450_E_grp-I"/>
</dbReference>
<keyword evidence="16" id="KW-1185">Reference proteome</keyword>
<dbReference type="EMBL" id="OC930410">
    <property type="protein sequence ID" value="CAD7658688.1"/>
    <property type="molecule type" value="Genomic_DNA"/>
</dbReference>
<evidence type="ECO:0000256" key="10">
    <source>
        <dbReference type="ARBA" id="ARBA00023002"/>
    </source>
</evidence>
<organism evidence="15">
    <name type="scientific">Oppiella nova</name>
    <dbReference type="NCBI Taxonomy" id="334625"/>
    <lineage>
        <taxon>Eukaryota</taxon>
        <taxon>Metazoa</taxon>
        <taxon>Ecdysozoa</taxon>
        <taxon>Arthropoda</taxon>
        <taxon>Chelicerata</taxon>
        <taxon>Arachnida</taxon>
        <taxon>Acari</taxon>
        <taxon>Acariformes</taxon>
        <taxon>Sarcoptiformes</taxon>
        <taxon>Oribatida</taxon>
        <taxon>Brachypylina</taxon>
        <taxon>Oppioidea</taxon>
        <taxon>Oppiidae</taxon>
        <taxon>Oppiella</taxon>
    </lineage>
</organism>
<dbReference type="GO" id="GO:0020037">
    <property type="term" value="F:heme binding"/>
    <property type="evidence" value="ECO:0007669"/>
    <property type="project" value="InterPro"/>
</dbReference>
<evidence type="ECO:0000256" key="9">
    <source>
        <dbReference type="ARBA" id="ARBA00022848"/>
    </source>
</evidence>
<dbReference type="GO" id="GO:0006082">
    <property type="term" value="P:organic acid metabolic process"/>
    <property type="evidence" value="ECO:0007669"/>
    <property type="project" value="TreeGrafter"/>
</dbReference>
<comment type="cofactor">
    <cofactor evidence="1">
        <name>heme</name>
        <dbReference type="ChEBI" id="CHEBI:30413"/>
    </cofactor>
</comment>
<comment type="similarity">
    <text evidence="5">Belongs to the cytochrome P450 family.</text>
</comment>
<evidence type="ECO:0000256" key="11">
    <source>
        <dbReference type="ARBA" id="ARBA00023004"/>
    </source>
</evidence>
<keyword evidence="7" id="KW-0479">Metal-binding</keyword>
<dbReference type="EMBL" id="CAJPVJ010015585">
    <property type="protein sequence ID" value="CAG2175874.1"/>
    <property type="molecule type" value="Genomic_DNA"/>
</dbReference>
<dbReference type="InterPro" id="IPR036396">
    <property type="entry name" value="Cyt_P450_sf"/>
</dbReference>
<keyword evidence="14" id="KW-0812">Transmembrane</keyword>
<keyword evidence="13 14" id="KW-0472">Membrane</keyword>
<evidence type="ECO:0000256" key="13">
    <source>
        <dbReference type="ARBA" id="ARBA00023136"/>
    </source>
</evidence>
<dbReference type="AlphaFoldDB" id="A0A7R9MF69"/>
<dbReference type="InterPro" id="IPR001128">
    <property type="entry name" value="Cyt_P450"/>
</dbReference>
<dbReference type="SUPFAM" id="SSF48264">
    <property type="entry name" value="Cytochrome P450"/>
    <property type="match status" value="1"/>
</dbReference>
<gene>
    <name evidence="15" type="ORF">ONB1V03_LOCUS15309</name>
</gene>
<evidence type="ECO:0000313" key="16">
    <source>
        <dbReference type="Proteomes" id="UP000728032"/>
    </source>
</evidence>
<dbReference type="PANTHER" id="PTHR24300">
    <property type="entry name" value="CYTOCHROME P450 508A4-RELATED"/>
    <property type="match status" value="1"/>
</dbReference>
<keyword evidence="12" id="KW-0503">Monooxygenase</keyword>
<comment type="function">
    <text evidence="2">May be involved in the metabolism of insect hormones and in the breakdown of synthetic insecticides.</text>
</comment>
<evidence type="ECO:0000256" key="6">
    <source>
        <dbReference type="ARBA" id="ARBA00022617"/>
    </source>
</evidence>
<evidence type="ECO:0000256" key="8">
    <source>
        <dbReference type="ARBA" id="ARBA00022824"/>
    </source>
</evidence>
<accession>A0A7R9MF69</accession>
<keyword evidence="14" id="KW-1133">Transmembrane helix</keyword>
<comment type="subcellular location">
    <subcellularLocation>
        <location evidence="4">Endoplasmic reticulum membrane</location>
        <topology evidence="4">Peripheral membrane protein</topology>
    </subcellularLocation>
    <subcellularLocation>
        <location evidence="3">Microsome membrane</location>
        <topology evidence="3">Peripheral membrane protein</topology>
    </subcellularLocation>
</comment>
<keyword evidence="11" id="KW-0408">Iron</keyword>
<protein>
    <recommendedName>
        <fullName evidence="17">Cytochrome P450</fullName>
    </recommendedName>
</protein>
<evidence type="ECO:0000256" key="1">
    <source>
        <dbReference type="ARBA" id="ARBA00001971"/>
    </source>
</evidence>
<evidence type="ECO:0000256" key="7">
    <source>
        <dbReference type="ARBA" id="ARBA00022723"/>
    </source>
</evidence>
<dbReference type="GO" id="GO:0016712">
    <property type="term" value="F:oxidoreductase activity, acting on paired donors, with incorporation or reduction of molecular oxygen, reduced flavin or flavoprotein as one donor, and incorporation of one atom of oxygen"/>
    <property type="evidence" value="ECO:0007669"/>
    <property type="project" value="TreeGrafter"/>
</dbReference>
<proteinExistence type="inferred from homology"/>
<evidence type="ECO:0000256" key="12">
    <source>
        <dbReference type="ARBA" id="ARBA00023033"/>
    </source>
</evidence>
<dbReference type="Gene3D" id="1.10.630.10">
    <property type="entry name" value="Cytochrome P450"/>
    <property type="match status" value="1"/>
</dbReference>
<keyword evidence="9" id="KW-0492">Microsome</keyword>
<evidence type="ECO:0000313" key="15">
    <source>
        <dbReference type="EMBL" id="CAD7658688.1"/>
    </source>
</evidence>
<feature type="transmembrane region" description="Helical" evidence="14">
    <location>
        <begin position="12"/>
        <end position="32"/>
    </location>
</feature>
<dbReference type="FunFam" id="1.10.630.10:FF:000238">
    <property type="entry name" value="Cytochrome P450 2A6"/>
    <property type="match status" value="1"/>
</dbReference>
<dbReference type="PANTHER" id="PTHR24300:SF375">
    <property type="entry name" value="CYTOCHROME P450 FAMILY"/>
    <property type="match status" value="1"/>
</dbReference>
<keyword evidence="6" id="KW-0349">Heme</keyword>
<evidence type="ECO:0000256" key="5">
    <source>
        <dbReference type="ARBA" id="ARBA00010617"/>
    </source>
</evidence>
<sequence>MVSNILSIYDLLLNLVFILLITLIVAFITYLYNEYKVRQLLPPGPLGIPLMGYQPFFGKDLHKVVTKLGEKYGSVFTIQMGFKNIVVLNDWEAIKEGLHNDALLGRPKTVLFTVGNTNSSASSPHNWQDTRRFSLQVLRDLGFGKGSMENRITDEIRILIKHVDEANGRRFNIHKCLTPSISNNICHLVFGHRFDYNDPKRVAFDLMLETISKKSIITTAFLSAAPLWLTKRMYSTGAINSRKVFETVAGVIRSEISSHKKSMNPNNKFRDYIDGYLAEMEVRQRKDPNTHFTPQKLAEMVRILFGAGSNAVQDSIEWLLLLCVRYSEHQKRIHEEIDSVVGRDRSPCYADRLHMPFTQAFINESFRYKTKLPFNFMRW</sequence>
<dbReference type="Proteomes" id="UP000728032">
    <property type="component" value="Unassembled WGS sequence"/>
</dbReference>
<evidence type="ECO:0000256" key="14">
    <source>
        <dbReference type="SAM" id="Phobius"/>
    </source>
</evidence>
<evidence type="ECO:0000256" key="3">
    <source>
        <dbReference type="ARBA" id="ARBA00004174"/>
    </source>
</evidence>
<keyword evidence="8" id="KW-0256">Endoplasmic reticulum</keyword>
<dbReference type="GO" id="GO:0005789">
    <property type="term" value="C:endoplasmic reticulum membrane"/>
    <property type="evidence" value="ECO:0007669"/>
    <property type="project" value="UniProtKB-SubCell"/>
</dbReference>
<dbReference type="GO" id="GO:0006805">
    <property type="term" value="P:xenobiotic metabolic process"/>
    <property type="evidence" value="ECO:0007669"/>
    <property type="project" value="TreeGrafter"/>
</dbReference>